<feature type="domain" description="Peptidase M3A/M3B catalytic" evidence="7">
    <location>
        <begin position="201"/>
        <end position="581"/>
    </location>
</feature>
<dbReference type="Pfam" id="PF01432">
    <property type="entry name" value="Peptidase_M3"/>
    <property type="match status" value="1"/>
</dbReference>
<dbReference type="Pfam" id="PF08439">
    <property type="entry name" value="Peptidase_M3_N"/>
    <property type="match status" value="1"/>
</dbReference>
<keyword evidence="2 6" id="KW-0479">Metal-binding</keyword>
<dbReference type="InterPro" id="IPR001333">
    <property type="entry name" value="Peptidase_M32_Taq"/>
</dbReference>
<evidence type="ECO:0000256" key="2">
    <source>
        <dbReference type="ARBA" id="ARBA00022723"/>
    </source>
</evidence>
<dbReference type="InterPro" id="IPR001567">
    <property type="entry name" value="Pept_M3A_M3B_dom"/>
</dbReference>
<organism evidence="9">
    <name type="scientific">Gracilinema caldarium</name>
    <dbReference type="NCBI Taxonomy" id="215591"/>
    <lineage>
        <taxon>Bacteria</taxon>
        <taxon>Pseudomonadati</taxon>
        <taxon>Spirochaetota</taxon>
        <taxon>Spirochaetia</taxon>
        <taxon>Spirochaetales</taxon>
        <taxon>Breznakiellaceae</taxon>
        <taxon>Gracilinema</taxon>
    </lineage>
</organism>
<dbReference type="Gene3D" id="1.10.1370.20">
    <property type="entry name" value="Oligoendopeptidase f, C-terminal domain"/>
    <property type="match status" value="1"/>
</dbReference>
<evidence type="ECO:0000256" key="6">
    <source>
        <dbReference type="RuleBase" id="RU003435"/>
    </source>
</evidence>
<comment type="cofactor">
    <cofactor evidence="6">
        <name>Zn(2+)</name>
        <dbReference type="ChEBI" id="CHEBI:29105"/>
    </cofactor>
    <text evidence="6">Binds 1 zinc ion.</text>
</comment>
<dbReference type="PANTHER" id="PTHR34217:SF1">
    <property type="entry name" value="CARBOXYPEPTIDASE 1"/>
    <property type="match status" value="1"/>
</dbReference>
<evidence type="ECO:0000256" key="4">
    <source>
        <dbReference type="ARBA" id="ARBA00022833"/>
    </source>
</evidence>
<dbReference type="SUPFAM" id="SSF55486">
    <property type="entry name" value="Metalloproteases ('zincins'), catalytic domain"/>
    <property type="match status" value="1"/>
</dbReference>
<evidence type="ECO:0000256" key="5">
    <source>
        <dbReference type="ARBA" id="ARBA00023049"/>
    </source>
</evidence>
<dbReference type="InterPro" id="IPR013647">
    <property type="entry name" value="OligopepF_N_dom"/>
</dbReference>
<accession>A0A7C3E149</accession>
<gene>
    <name evidence="9" type="ORF">ENS59_04060</name>
</gene>
<dbReference type="AlphaFoldDB" id="A0A7C3E149"/>
<dbReference type="Gene3D" id="1.20.140.70">
    <property type="entry name" value="Oligopeptidase f, N-terminal domain"/>
    <property type="match status" value="1"/>
</dbReference>
<dbReference type="GO" id="GO:0046872">
    <property type="term" value="F:metal ion binding"/>
    <property type="evidence" value="ECO:0007669"/>
    <property type="project" value="UniProtKB-UniRule"/>
</dbReference>
<dbReference type="PANTHER" id="PTHR34217">
    <property type="entry name" value="METAL-DEPENDENT CARBOXYPEPTIDASE"/>
    <property type="match status" value="1"/>
</dbReference>
<evidence type="ECO:0000313" key="9">
    <source>
        <dbReference type="EMBL" id="HFH28672.1"/>
    </source>
</evidence>
<sequence length="602" mass="67667">MSAGSKLPRWNLASVYTSFDAPEYIRDKELLAEHANKLLTQLEQPWPQDKTQAGHLILSWIHSYEDTADLAENLEAYASAVYTTDTRNSRALNEINALEALALPLGKAAVILRSRLAEQAELVQNLIATDPNLTEYRFFLTDALKRAKYQMSPELEDLANDLARSGGDAWSRLQEAISSTVSAVWDPATGEKKTVIALRDLAHDPDRSIRERAYKAELSAWASMEIPLAASLNGVKGFAITVDKRRGWQSALDKAAYQSRISRKTLDALISVMEQSLPLFRRYLKAKARILRIEKCAFYDLFAPVGTASRKWTWEESRDFIIDKFSAFDPAMGNFARHAFTFSWIDAEGREGKIGGAYCTDFPLAKESRILCNFEGSFDSVTTVAHELGHAWHHEVIKDLPSTLTAYPMTLAETASTFAETIILEGALRTATNQERLSLIEGSLKDACQIIVDILSRFYFERAVFERREQGELSPEEFCRLMKEAQLATYGDGLDAELLHPYMWAVKSHYYSTGLAFYNYPYAFGQLFALGLYSRAREQGSSFAGTYKEILRLTGRASAEDVGRAAGFNLEGPEFWQNGINLIAERVTELETLIHTLEEETK</sequence>
<evidence type="ECO:0000259" key="7">
    <source>
        <dbReference type="Pfam" id="PF01432"/>
    </source>
</evidence>
<comment type="similarity">
    <text evidence="6">Belongs to the peptidase M3 family.</text>
</comment>
<keyword evidence="1 6" id="KW-0645">Protease</keyword>
<dbReference type="GO" id="GO:0006508">
    <property type="term" value="P:proteolysis"/>
    <property type="evidence" value="ECO:0007669"/>
    <property type="project" value="UniProtKB-KW"/>
</dbReference>
<dbReference type="InterPro" id="IPR042088">
    <property type="entry name" value="OligoPept_F_C"/>
</dbReference>
<reference evidence="9" key="1">
    <citation type="journal article" date="2020" name="mSystems">
        <title>Genome- and Community-Level Interaction Insights into Carbon Utilization and Element Cycling Functions of Hydrothermarchaeota in Hydrothermal Sediment.</title>
        <authorList>
            <person name="Zhou Z."/>
            <person name="Liu Y."/>
            <person name="Xu W."/>
            <person name="Pan J."/>
            <person name="Luo Z.H."/>
            <person name="Li M."/>
        </authorList>
    </citation>
    <scope>NUCLEOTIDE SEQUENCE [LARGE SCALE GENOMIC DNA]</scope>
    <source>
        <strain evidence="9">SpSt-503</strain>
    </source>
</reference>
<dbReference type="GO" id="GO:0004181">
    <property type="term" value="F:metallocarboxypeptidase activity"/>
    <property type="evidence" value="ECO:0007669"/>
    <property type="project" value="InterPro"/>
</dbReference>
<keyword evidence="5 6" id="KW-0482">Metalloprotease</keyword>
<dbReference type="GO" id="GO:0004222">
    <property type="term" value="F:metalloendopeptidase activity"/>
    <property type="evidence" value="ECO:0007669"/>
    <property type="project" value="InterPro"/>
</dbReference>
<evidence type="ECO:0000256" key="1">
    <source>
        <dbReference type="ARBA" id="ARBA00022670"/>
    </source>
</evidence>
<dbReference type="NCBIfam" id="TIGR02290">
    <property type="entry name" value="M3_fam_3"/>
    <property type="match status" value="1"/>
</dbReference>
<feature type="domain" description="Oligopeptidase F N-terminal" evidence="8">
    <location>
        <begin position="120"/>
        <end position="179"/>
    </location>
</feature>
<name>A0A7C3E149_9SPIR</name>
<dbReference type="EMBL" id="DSVL01000126">
    <property type="protein sequence ID" value="HFH28672.1"/>
    <property type="molecule type" value="Genomic_DNA"/>
</dbReference>
<dbReference type="InterPro" id="IPR034006">
    <property type="entry name" value="M3B_PepF_2"/>
</dbReference>
<evidence type="ECO:0000259" key="8">
    <source>
        <dbReference type="Pfam" id="PF08439"/>
    </source>
</evidence>
<evidence type="ECO:0000256" key="3">
    <source>
        <dbReference type="ARBA" id="ARBA00022801"/>
    </source>
</evidence>
<proteinExistence type="inferred from homology"/>
<comment type="caution">
    <text evidence="9">The sequence shown here is derived from an EMBL/GenBank/DDBJ whole genome shotgun (WGS) entry which is preliminary data.</text>
</comment>
<protein>
    <submittedName>
        <fullName evidence="9">M3 family oligoendopeptidase</fullName>
    </submittedName>
</protein>
<keyword evidence="3 6" id="KW-0378">Hydrolase</keyword>
<keyword evidence="4 6" id="KW-0862">Zinc</keyword>
<dbReference type="InterPro" id="IPR011977">
    <property type="entry name" value="Pept_M3B_clade3"/>
</dbReference>
<dbReference type="CDD" id="cd09607">
    <property type="entry name" value="M3B_PepF"/>
    <property type="match status" value="1"/>
</dbReference>